<evidence type="ECO:0000313" key="4">
    <source>
        <dbReference type="EMBL" id="TWF75117.1"/>
    </source>
</evidence>
<evidence type="ECO:0000256" key="1">
    <source>
        <dbReference type="ARBA" id="ARBA00009986"/>
    </source>
</evidence>
<dbReference type="Proteomes" id="UP000321261">
    <property type="component" value="Unassembled WGS sequence"/>
</dbReference>
<dbReference type="InterPro" id="IPR015590">
    <property type="entry name" value="Aldehyde_DH_dom"/>
</dbReference>
<dbReference type="AlphaFoldDB" id="A0A561SJP9"/>
<dbReference type="GO" id="GO:0016620">
    <property type="term" value="F:oxidoreductase activity, acting on the aldehyde or oxo group of donors, NAD or NADP as acceptor"/>
    <property type="evidence" value="ECO:0007669"/>
    <property type="project" value="InterPro"/>
</dbReference>
<evidence type="ECO:0000259" key="3">
    <source>
        <dbReference type="Pfam" id="PF00171"/>
    </source>
</evidence>
<organism evidence="4 5">
    <name type="scientific">Pseudonocardia hierapolitana</name>
    <dbReference type="NCBI Taxonomy" id="1128676"/>
    <lineage>
        <taxon>Bacteria</taxon>
        <taxon>Bacillati</taxon>
        <taxon>Actinomycetota</taxon>
        <taxon>Actinomycetes</taxon>
        <taxon>Pseudonocardiales</taxon>
        <taxon>Pseudonocardiaceae</taxon>
        <taxon>Pseudonocardia</taxon>
    </lineage>
</organism>
<dbReference type="PANTHER" id="PTHR11699">
    <property type="entry name" value="ALDEHYDE DEHYDROGENASE-RELATED"/>
    <property type="match status" value="1"/>
</dbReference>
<dbReference type="EMBL" id="VIWU01000001">
    <property type="protein sequence ID" value="TWF75117.1"/>
    <property type="molecule type" value="Genomic_DNA"/>
</dbReference>
<keyword evidence="5" id="KW-1185">Reference proteome</keyword>
<protein>
    <submittedName>
        <fullName evidence="4">Acyl-CoA reductase-like NAD-dependent aldehyde dehydrogenase</fullName>
    </submittedName>
</protein>
<dbReference type="Gene3D" id="3.40.309.10">
    <property type="entry name" value="Aldehyde Dehydrogenase, Chain A, domain 2"/>
    <property type="match status" value="1"/>
</dbReference>
<sequence length="477" mass="49326">MSVFSPEPARHLVGGDWLAHGDLAASVDPATDEQLGVFRDGGAEVARAAIDAAATAFARGRWRIDHELRARVLWDFADALDRNAERLSTALTLENGKPLVQSTAEVGRAAGKLRYHAGLALTDLGTAARSATGSVSMLVKEPVGVAGVIVPWNSPVILAIRSVAPALAAGCTAVVKMPAQTALTGALLAEVLAGVPALPPGVLNVVTESGDGAARELVADPRVAVVSYTGSTAVGARIMAAAGAQLKRVSLELGGKTPMVVFADADLDAAVPVLAAGVTRFAGQFCMAGSRILVQRPIADELCVRLRDTLAATVLGPGIEPATQLGPLIDHAAVHRVDGLVARADGAEPVLCGGPTPGPGSFYRPALFAVQDLQSPLVQEEIFGPVATIEVFDDEDDAVHRAGATRYGLAASVWTSDGARAQRVAAAMHAGTVWINDWARIVDRFEEGGYKHSGLGRLGGPGGLAEFQEVKHVYCAP</sequence>
<name>A0A561SJP9_9PSEU</name>
<dbReference type="Gene3D" id="3.40.605.10">
    <property type="entry name" value="Aldehyde Dehydrogenase, Chain A, domain 1"/>
    <property type="match status" value="1"/>
</dbReference>
<dbReference type="OrthoDB" id="9802947at2"/>
<reference evidence="4 5" key="1">
    <citation type="submission" date="2019-06" db="EMBL/GenBank/DDBJ databases">
        <title>Sequencing the genomes of 1000 actinobacteria strains.</title>
        <authorList>
            <person name="Klenk H.-P."/>
        </authorList>
    </citation>
    <scope>NUCLEOTIDE SEQUENCE [LARGE SCALE GENOMIC DNA]</scope>
    <source>
        <strain evidence="4 5">DSM 45671</strain>
    </source>
</reference>
<dbReference type="RefSeq" id="WP_147254373.1">
    <property type="nucleotide sequence ID" value="NZ_VIWU01000001.1"/>
</dbReference>
<comment type="caution">
    <text evidence="4">The sequence shown here is derived from an EMBL/GenBank/DDBJ whole genome shotgun (WGS) entry which is preliminary data.</text>
</comment>
<dbReference type="InterPro" id="IPR016161">
    <property type="entry name" value="Ald_DH/histidinol_DH"/>
</dbReference>
<dbReference type="InterPro" id="IPR016162">
    <property type="entry name" value="Ald_DH_N"/>
</dbReference>
<gene>
    <name evidence="4" type="ORF">FHX44_111001</name>
</gene>
<keyword evidence="2" id="KW-0560">Oxidoreductase</keyword>
<dbReference type="SUPFAM" id="SSF53720">
    <property type="entry name" value="ALDH-like"/>
    <property type="match status" value="1"/>
</dbReference>
<comment type="similarity">
    <text evidence="1">Belongs to the aldehyde dehydrogenase family.</text>
</comment>
<dbReference type="InterPro" id="IPR016163">
    <property type="entry name" value="Ald_DH_C"/>
</dbReference>
<dbReference type="Pfam" id="PF00171">
    <property type="entry name" value="Aldedh"/>
    <property type="match status" value="1"/>
</dbReference>
<accession>A0A561SJP9</accession>
<dbReference type="FunFam" id="3.40.605.10:FF:000007">
    <property type="entry name" value="NAD/NADP-dependent betaine aldehyde dehydrogenase"/>
    <property type="match status" value="1"/>
</dbReference>
<evidence type="ECO:0000256" key="2">
    <source>
        <dbReference type="ARBA" id="ARBA00023002"/>
    </source>
</evidence>
<evidence type="ECO:0000313" key="5">
    <source>
        <dbReference type="Proteomes" id="UP000321261"/>
    </source>
</evidence>
<feature type="domain" description="Aldehyde dehydrogenase" evidence="3">
    <location>
        <begin position="24"/>
        <end position="473"/>
    </location>
</feature>
<proteinExistence type="inferred from homology"/>